<organism evidence="6 7">
    <name type="scientific">Glomerella acutata</name>
    <name type="common">Colletotrichum acutatum</name>
    <dbReference type="NCBI Taxonomy" id="27357"/>
    <lineage>
        <taxon>Eukaryota</taxon>
        <taxon>Fungi</taxon>
        <taxon>Dikarya</taxon>
        <taxon>Ascomycota</taxon>
        <taxon>Pezizomycotina</taxon>
        <taxon>Sordariomycetes</taxon>
        <taxon>Hypocreomycetidae</taxon>
        <taxon>Glomerellales</taxon>
        <taxon>Glomerellaceae</taxon>
        <taxon>Colletotrichum</taxon>
        <taxon>Colletotrichum acutatum species complex</taxon>
    </lineage>
</organism>
<dbReference type="InterPro" id="IPR042099">
    <property type="entry name" value="ANL_N_sf"/>
</dbReference>
<comment type="similarity">
    <text evidence="1">Belongs to the ATP-dependent AMP-binding enzyme family.</text>
</comment>
<feature type="transmembrane region" description="Helical" evidence="2">
    <location>
        <begin position="239"/>
        <end position="258"/>
    </location>
</feature>
<dbReference type="Gene3D" id="3.30.300.30">
    <property type="match status" value="1"/>
</dbReference>
<keyword evidence="2" id="KW-0472">Membrane</keyword>
<feature type="domain" description="AMP-dependent synthetase/ligase" evidence="4">
    <location>
        <begin position="189"/>
        <end position="571"/>
    </location>
</feature>
<dbReference type="InterPro" id="IPR045851">
    <property type="entry name" value="AMP-bd_C_sf"/>
</dbReference>
<dbReference type="GeneID" id="85386105"/>
<keyword evidence="2" id="KW-1133">Transmembrane helix</keyword>
<evidence type="ECO:0000259" key="4">
    <source>
        <dbReference type="Pfam" id="PF00501"/>
    </source>
</evidence>
<dbReference type="InterPro" id="IPR000873">
    <property type="entry name" value="AMP-dep_synth/lig_dom"/>
</dbReference>
<dbReference type="InterPro" id="IPR020845">
    <property type="entry name" value="AMP-binding_CS"/>
</dbReference>
<protein>
    <submittedName>
        <fullName evidence="6">Uncharacterized protein</fullName>
    </submittedName>
</protein>
<feature type="signal peptide" evidence="3">
    <location>
        <begin position="1"/>
        <end position="26"/>
    </location>
</feature>
<accession>A0AAD9D315</accession>
<dbReference type="SUPFAM" id="SSF56801">
    <property type="entry name" value="Acetyl-CoA synthetase-like"/>
    <property type="match status" value="1"/>
</dbReference>
<dbReference type="InterPro" id="IPR025110">
    <property type="entry name" value="AMP-bd_C"/>
</dbReference>
<proteinExistence type="inferred from homology"/>
<dbReference type="FunFam" id="3.30.300.30:FF:000007">
    <property type="entry name" value="4-coumarate--CoA ligase 2"/>
    <property type="match status" value="1"/>
</dbReference>
<feature type="chain" id="PRO_5042070998" evidence="3">
    <location>
        <begin position="27"/>
        <end position="725"/>
    </location>
</feature>
<dbReference type="AlphaFoldDB" id="A0AAD9D315"/>
<sequence>MGLERNPLSNCRFPHLLMALVVFISTERLPAATCLGSSFLVDNKKTKTDPFCDKTNLISYSFFQSDEPRSSQGLGSPEKLRTLLQQVPSNSGVRLPSVPHPERASYHARISKRRQTYLTNAKRLTWNYILIFFLSNSILLKTRRAASYRLDKTTHLHFNMPIESRWSEPIPNCSLQTWIFGSSKAPLSDRKAFYDGDRPDTHFLTFSDYRLVAKQIALGLQAAGLKPGDRVLLFSGNNLFFPVVFLGVLMAGGIFTGANPTFVPRELAYQLKDSGATFMVAAEGSLDTALEAAKEVSMPASNVFVFDTTVPGSSAPEKPARGGARHWTELIAPRARAETFEWVEPADARTTTCCLNYSSGTTGVPKGVEISHYSYVANGTGVVKVAALEPDHEASVARSVGLCFLPLYHAYAQTYFVANFAKQGIPVYIMTGFDFVKMLTYIQKYRVTQLVSVPPILVALTKHPITAKFDLSSLETVGSGAAPLAADVARQTERILKKQDLIVRQGWGMTEVTCTAMTWDPNRLIRSASVGELMPNCQGKLVDPETGKEITEAKVPGELLITGPTVMRGYWRNPKATNETIVTDAQGNRWLRTGDIAYIEEYSTGGLFHIVDRMKELIKVKGNQVAPAELEALLLERPDVADVAVIGVTIDGEELPRAYIVRSADTNASGEEIAEWLAGRVAKHKRLKGGVSFTDVIPKNPSGKILRKILREKAKKEVGDSIAKL</sequence>
<dbReference type="CDD" id="cd05911">
    <property type="entry name" value="Firefly_Luc_like"/>
    <property type="match status" value="1"/>
</dbReference>
<comment type="caution">
    <text evidence="6">The sequence shown here is derived from an EMBL/GenBank/DDBJ whole genome shotgun (WGS) entry which is preliminary data.</text>
</comment>
<dbReference type="PANTHER" id="PTHR24096">
    <property type="entry name" value="LONG-CHAIN-FATTY-ACID--COA LIGASE"/>
    <property type="match status" value="1"/>
</dbReference>
<dbReference type="GO" id="GO:0016405">
    <property type="term" value="F:CoA-ligase activity"/>
    <property type="evidence" value="ECO:0007669"/>
    <property type="project" value="TreeGrafter"/>
</dbReference>
<dbReference type="Proteomes" id="UP001244207">
    <property type="component" value="Unassembled WGS sequence"/>
</dbReference>
<feature type="domain" description="AMP-binding enzyme C-terminal" evidence="5">
    <location>
        <begin position="629"/>
        <end position="704"/>
    </location>
</feature>
<dbReference type="Pfam" id="PF00501">
    <property type="entry name" value="AMP-binding"/>
    <property type="match status" value="1"/>
</dbReference>
<dbReference type="PROSITE" id="PS00455">
    <property type="entry name" value="AMP_BINDING"/>
    <property type="match status" value="1"/>
</dbReference>
<feature type="transmembrane region" description="Helical" evidence="2">
    <location>
        <begin position="124"/>
        <end position="140"/>
    </location>
</feature>
<evidence type="ECO:0000256" key="2">
    <source>
        <dbReference type="SAM" id="Phobius"/>
    </source>
</evidence>
<evidence type="ECO:0000313" key="6">
    <source>
        <dbReference type="EMBL" id="KAK1731021.1"/>
    </source>
</evidence>
<evidence type="ECO:0000259" key="5">
    <source>
        <dbReference type="Pfam" id="PF13193"/>
    </source>
</evidence>
<evidence type="ECO:0000256" key="1">
    <source>
        <dbReference type="ARBA" id="ARBA00006432"/>
    </source>
</evidence>
<name>A0AAD9D315_GLOAC</name>
<keyword evidence="7" id="KW-1185">Reference proteome</keyword>
<dbReference type="EMBL" id="JAHMHS010000004">
    <property type="protein sequence ID" value="KAK1731021.1"/>
    <property type="molecule type" value="Genomic_DNA"/>
</dbReference>
<keyword evidence="2" id="KW-0812">Transmembrane</keyword>
<dbReference type="RefSeq" id="XP_060371076.1">
    <property type="nucleotide sequence ID" value="XM_060502206.1"/>
</dbReference>
<dbReference type="Pfam" id="PF13193">
    <property type="entry name" value="AMP-binding_C"/>
    <property type="match status" value="1"/>
</dbReference>
<keyword evidence="3" id="KW-0732">Signal</keyword>
<reference evidence="6" key="1">
    <citation type="submission" date="2021-12" db="EMBL/GenBank/DDBJ databases">
        <title>Comparative genomics, transcriptomics and evolutionary studies reveal genomic signatures of adaptation to plant cell wall in hemibiotrophic fungi.</title>
        <authorList>
            <consortium name="DOE Joint Genome Institute"/>
            <person name="Baroncelli R."/>
            <person name="Diaz J.F."/>
            <person name="Benocci T."/>
            <person name="Peng M."/>
            <person name="Battaglia E."/>
            <person name="Haridas S."/>
            <person name="Andreopoulos W."/>
            <person name="Labutti K."/>
            <person name="Pangilinan J."/>
            <person name="Floch G.L."/>
            <person name="Makela M.R."/>
            <person name="Henrissat B."/>
            <person name="Grigoriev I.V."/>
            <person name="Crouch J.A."/>
            <person name="De Vries R.P."/>
            <person name="Sukno S.A."/>
            <person name="Thon M.R."/>
        </authorList>
    </citation>
    <scope>NUCLEOTIDE SEQUENCE</scope>
    <source>
        <strain evidence="6">CBS 112980</strain>
    </source>
</reference>
<gene>
    <name evidence="6" type="ORF">BDZ83DRAFT_294434</name>
</gene>
<evidence type="ECO:0000256" key="3">
    <source>
        <dbReference type="SAM" id="SignalP"/>
    </source>
</evidence>
<evidence type="ECO:0000313" key="7">
    <source>
        <dbReference type="Proteomes" id="UP001244207"/>
    </source>
</evidence>
<dbReference type="Gene3D" id="3.40.50.12780">
    <property type="entry name" value="N-terminal domain of ligase-like"/>
    <property type="match status" value="1"/>
</dbReference>
<dbReference type="PANTHER" id="PTHR24096:SF424">
    <property type="entry name" value="ACETYL-COA SYNTHETASE-LIKE PROTEIN-RELATED"/>
    <property type="match status" value="1"/>
</dbReference>